<feature type="domain" description="PD-(D/E)XK nuclease-like" evidence="2">
    <location>
        <begin position="168"/>
        <end position="404"/>
    </location>
</feature>
<dbReference type="EMBL" id="NKCK01000478">
    <property type="protein sequence ID" value="RSL81254.1"/>
    <property type="molecule type" value="Genomic_DNA"/>
</dbReference>
<feature type="compositionally biased region" description="Low complexity" evidence="1">
    <location>
        <begin position="87"/>
        <end position="99"/>
    </location>
</feature>
<feature type="region of interest" description="Disordered" evidence="1">
    <location>
        <begin position="1"/>
        <end position="28"/>
    </location>
</feature>
<accession>A0A428RUM0</accession>
<reference evidence="3 4" key="1">
    <citation type="submission" date="2017-06" db="EMBL/GenBank/DDBJ databases">
        <title>Comparative genomic analysis of Ambrosia Fusariam Clade fungi.</title>
        <authorList>
            <person name="Stajich J.E."/>
            <person name="Carrillo J."/>
            <person name="Kijimoto T."/>
            <person name="Eskalen A."/>
            <person name="O'Donnell K."/>
            <person name="Kasson M."/>
        </authorList>
    </citation>
    <scope>NUCLEOTIDE SEQUENCE [LARGE SCALE GENOMIC DNA]</scope>
    <source>
        <strain evidence="3 4">NRRL62579</strain>
    </source>
</reference>
<comment type="caution">
    <text evidence="3">The sequence shown here is derived from an EMBL/GenBank/DDBJ whole genome shotgun (WGS) entry which is preliminary data.</text>
</comment>
<dbReference type="InterPro" id="IPR011051">
    <property type="entry name" value="RmlC_Cupin_sf"/>
</dbReference>
<protein>
    <recommendedName>
        <fullName evidence="2">PD-(D/E)XK nuclease-like domain-containing protein</fullName>
    </recommendedName>
</protein>
<evidence type="ECO:0000313" key="3">
    <source>
        <dbReference type="EMBL" id="RSL81254.1"/>
    </source>
</evidence>
<sequence length="732" mass="81910">MPTPPESAPLPARDESPSKRARVDGPVDSLDIHQFATHLPDDDNPFDNDKTPNALAQARTISLHSLPRPDLGQTPTRSSTKASLYQSPSRTSTSRSGSPVKCSTLELLKKPVRYVAIAADPTEQLPDDVTSLFDDITSINLHKEKFLPGSLRSELEALHRKGTIRPGWYFDVDDDDEAKKTQHKSELIALDDIREAAITCRIEEAAEAAWNLEVHAPLLKLALQPFPSLRRDLLTAARISTPFLPEMKVKPPYDFACAQMVDLGVRVCLPPHLTEIVEQAIIRLPEEESCVNQTMYGPVRDDPIAMVIGSSWRSSEAREQLGIWVASWHQRMNMLIGTSSTKPLVTLPLIIVMEHEWRLLFACDRQDKIEILKGMDIGSTNSIIGLYTILATLRVIGKWMQDTYLPCLSKIFRLKDDFQIDISAKTVVKAAQANDDSIIVFHHEPTLTEAVRFRHHQSAYNAFVVCKGRFQFWNHQRGHTLGVGDFVFVPPGTVYGYKPLEPQSEFIILTTVHDIGGLGRVLRNDHGEELRLASGDQSGDVRYDIHFQETHLAPDILKGLEMETNLPAISQPYFLRIANSTSWILGGIVSRPCVTTAQSDGRFSISAMETSYVLKATPFVNRWWCFTRVVHCFYLIQGVLKIKFKNDPEWTFVRQGQAIMVPERQEFTVDSGSAFLRLISFSNGAGIDDVVCKAGSKREGSVLPEAASRWDAWDELRFRSACVEVGALISSA</sequence>
<proteinExistence type="predicted"/>
<keyword evidence="4" id="KW-1185">Reference proteome</keyword>
<dbReference type="Pfam" id="PF20516">
    <property type="entry name" value="PDDEXK_12"/>
    <property type="match status" value="1"/>
</dbReference>
<dbReference type="InterPro" id="IPR014710">
    <property type="entry name" value="RmlC-like_jellyroll"/>
</dbReference>
<feature type="region of interest" description="Disordered" evidence="1">
    <location>
        <begin position="64"/>
        <end position="101"/>
    </location>
</feature>
<evidence type="ECO:0000313" key="4">
    <source>
        <dbReference type="Proteomes" id="UP000287144"/>
    </source>
</evidence>
<dbReference type="InterPro" id="IPR046797">
    <property type="entry name" value="PDDEXK_12"/>
</dbReference>
<dbReference type="STRING" id="1325735.A0A428RUM0"/>
<evidence type="ECO:0000256" key="1">
    <source>
        <dbReference type="SAM" id="MobiDB-lite"/>
    </source>
</evidence>
<feature type="compositionally biased region" description="Polar residues" evidence="1">
    <location>
        <begin position="73"/>
        <end position="86"/>
    </location>
</feature>
<dbReference type="Gene3D" id="2.60.120.10">
    <property type="entry name" value="Jelly Rolls"/>
    <property type="match status" value="2"/>
</dbReference>
<dbReference type="AlphaFoldDB" id="A0A428RUM0"/>
<dbReference type="Proteomes" id="UP000287144">
    <property type="component" value="Unassembled WGS sequence"/>
</dbReference>
<feature type="region of interest" description="Disordered" evidence="1">
    <location>
        <begin position="33"/>
        <end position="52"/>
    </location>
</feature>
<evidence type="ECO:0000259" key="2">
    <source>
        <dbReference type="Pfam" id="PF20516"/>
    </source>
</evidence>
<organism evidence="3 4">
    <name type="scientific">Fusarium oligoseptatum</name>
    <dbReference type="NCBI Taxonomy" id="2604345"/>
    <lineage>
        <taxon>Eukaryota</taxon>
        <taxon>Fungi</taxon>
        <taxon>Dikarya</taxon>
        <taxon>Ascomycota</taxon>
        <taxon>Pezizomycotina</taxon>
        <taxon>Sordariomycetes</taxon>
        <taxon>Hypocreomycetidae</taxon>
        <taxon>Hypocreales</taxon>
        <taxon>Nectriaceae</taxon>
        <taxon>Fusarium</taxon>
        <taxon>Fusarium solani species complex</taxon>
    </lineage>
</organism>
<gene>
    <name evidence="3" type="ORF">CEP52_017240</name>
</gene>
<dbReference type="SUPFAM" id="SSF51182">
    <property type="entry name" value="RmlC-like cupins"/>
    <property type="match status" value="1"/>
</dbReference>
<feature type="compositionally biased region" description="Basic and acidic residues" evidence="1">
    <location>
        <begin position="12"/>
        <end position="25"/>
    </location>
</feature>
<name>A0A428RUM0_9HYPO</name>